<sequence>MRTVVFVDWDQTLVEFRHDLGISALRGFLKKKLPPYEARFLTKWVNETFRETMRASREGKDNIRTRQSKIASKSVLNTPPEGIIYSRELWLLTGAFLHGMPLPRAIAQQAAMAYWNAIADNNEPFPDSEAFLVQLRNVDTTIAIATSSDARLRPSHGTMQYDTRYSRQQKIARIHTSPLSTLCDAIITGDPYDKTSPRFWELARRITKMGRHDRAIMVGDSYATDIVQAYREGIFTILVDRANRYKRENCIAADMVVTTLTDALDAILDGKEK</sequence>
<comment type="caution">
    <text evidence="1">The sequence shown here is derived from an EMBL/GenBank/DDBJ whole genome shotgun (WGS) entry which is preliminary data.</text>
</comment>
<dbReference type="STRING" id="1802362.A2806_03820"/>
<reference evidence="1 2" key="1">
    <citation type="journal article" date="2016" name="Nat. Commun.">
        <title>Thousands of microbial genomes shed light on interconnected biogeochemical processes in an aquifer system.</title>
        <authorList>
            <person name="Anantharaman K."/>
            <person name="Brown C.T."/>
            <person name="Hug L.A."/>
            <person name="Sharon I."/>
            <person name="Castelle C.J."/>
            <person name="Probst A.J."/>
            <person name="Thomas B.C."/>
            <person name="Singh A."/>
            <person name="Wilkins M.J."/>
            <person name="Karaoz U."/>
            <person name="Brodie E.L."/>
            <person name="Williams K.H."/>
            <person name="Hubbard S.S."/>
            <person name="Banfield J.F."/>
        </authorList>
    </citation>
    <scope>NUCLEOTIDE SEQUENCE [LARGE SCALE GENOMIC DNA]</scope>
</reference>
<dbReference type="InterPro" id="IPR023214">
    <property type="entry name" value="HAD_sf"/>
</dbReference>
<accession>A0A1G2PIA2</accession>
<gene>
    <name evidence="1" type="ORF">A2806_03820</name>
</gene>
<dbReference type="Pfam" id="PF13242">
    <property type="entry name" value="Hydrolase_like"/>
    <property type="match status" value="1"/>
</dbReference>
<dbReference type="SUPFAM" id="SSF56784">
    <property type="entry name" value="HAD-like"/>
    <property type="match status" value="1"/>
</dbReference>
<dbReference type="EMBL" id="MHSS01000009">
    <property type="protein sequence ID" value="OHA48060.1"/>
    <property type="molecule type" value="Genomic_DNA"/>
</dbReference>
<dbReference type="AlphaFoldDB" id="A0A1G2PIA2"/>
<dbReference type="Gene3D" id="3.40.50.1000">
    <property type="entry name" value="HAD superfamily/HAD-like"/>
    <property type="match status" value="1"/>
</dbReference>
<proteinExistence type="predicted"/>
<protein>
    <recommendedName>
        <fullName evidence="3">HAD family hydrolase</fullName>
    </recommendedName>
</protein>
<evidence type="ECO:0008006" key="3">
    <source>
        <dbReference type="Google" id="ProtNLM"/>
    </source>
</evidence>
<evidence type="ECO:0000313" key="2">
    <source>
        <dbReference type="Proteomes" id="UP000177629"/>
    </source>
</evidence>
<name>A0A1G2PIA2_9BACT</name>
<organism evidence="1 2">
    <name type="scientific">Candidatus Terrybacteria bacterium RIFCSPHIGHO2_01_FULL_48_17</name>
    <dbReference type="NCBI Taxonomy" id="1802362"/>
    <lineage>
        <taxon>Bacteria</taxon>
        <taxon>Candidatus Terryibacteriota</taxon>
    </lineage>
</organism>
<dbReference type="InterPro" id="IPR036412">
    <property type="entry name" value="HAD-like_sf"/>
</dbReference>
<dbReference type="Proteomes" id="UP000177629">
    <property type="component" value="Unassembled WGS sequence"/>
</dbReference>
<evidence type="ECO:0000313" key="1">
    <source>
        <dbReference type="EMBL" id="OHA48060.1"/>
    </source>
</evidence>